<dbReference type="Pfam" id="PF07732">
    <property type="entry name" value="Cu-oxidase_3"/>
    <property type="match status" value="1"/>
</dbReference>
<reference evidence="5" key="1">
    <citation type="submission" date="2015-02" db="EMBL/GenBank/DDBJ databases">
        <title>Genome sequencing for Strongylocentrotus purpuratus.</title>
        <authorList>
            <person name="Murali S."/>
            <person name="Liu Y."/>
            <person name="Vee V."/>
            <person name="English A."/>
            <person name="Wang M."/>
            <person name="Skinner E."/>
            <person name="Han Y."/>
            <person name="Muzny D.M."/>
            <person name="Worley K.C."/>
            <person name="Gibbs R.A."/>
        </authorList>
    </citation>
    <scope>NUCLEOTIDE SEQUENCE</scope>
</reference>
<reference evidence="4" key="2">
    <citation type="submission" date="2021-01" db="UniProtKB">
        <authorList>
            <consortium name="EnsemblMetazoa"/>
        </authorList>
    </citation>
    <scope>IDENTIFICATION</scope>
</reference>
<dbReference type="Proteomes" id="UP000007110">
    <property type="component" value="Unassembled WGS sequence"/>
</dbReference>
<dbReference type="GeneID" id="100891204"/>
<feature type="signal peptide" evidence="2">
    <location>
        <begin position="1"/>
        <end position="25"/>
    </location>
</feature>
<organism evidence="4 5">
    <name type="scientific">Strongylocentrotus purpuratus</name>
    <name type="common">Purple sea urchin</name>
    <dbReference type="NCBI Taxonomy" id="7668"/>
    <lineage>
        <taxon>Eukaryota</taxon>
        <taxon>Metazoa</taxon>
        <taxon>Echinodermata</taxon>
        <taxon>Eleutherozoa</taxon>
        <taxon>Echinozoa</taxon>
        <taxon>Echinoidea</taxon>
        <taxon>Euechinoidea</taxon>
        <taxon>Echinacea</taxon>
        <taxon>Camarodonta</taxon>
        <taxon>Echinidea</taxon>
        <taxon>Strongylocentrotidae</taxon>
        <taxon>Strongylocentrotus</taxon>
    </lineage>
</organism>
<protein>
    <recommendedName>
        <fullName evidence="3">Plastocyanin-like domain-containing protein</fullName>
    </recommendedName>
</protein>
<comment type="similarity">
    <text evidence="1">Belongs to the multicopper oxidase family.</text>
</comment>
<name>A0A7M7NQ51_STRPU</name>
<feature type="chain" id="PRO_5029820846" description="Plastocyanin-like domain-containing protein" evidence="2">
    <location>
        <begin position="26"/>
        <end position="241"/>
    </location>
</feature>
<keyword evidence="5" id="KW-1185">Reference proteome</keyword>
<dbReference type="InterPro" id="IPR008972">
    <property type="entry name" value="Cupredoxin"/>
</dbReference>
<dbReference type="RefSeq" id="XP_030839500.1">
    <property type="nucleotide sequence ID" value="XM_030983640.1"/>
</dbReference>
<evidence type="ECO:0000313" key="4">
    <source>
        <dbReference type="EnsemblMetazoa" id="XP_030839500"/>
    </source>
</evidence>
<dbReference type="GO" id="GO:0005507">
    <property type="term" value="F:copper ion binding"/>
    <property type="evidence" value="ECO:0007669"/>
    <property type="project" value="InterPro"/>
</dbReference>
<sequence>MNRHLQSLLLLSIAFSFSSFALVSAKERIYYVGIIERDWDYSPNKMNEITGKNITADSPEAQYVIQGPGRIGSLYKKAVYREYTDDSYTTLSDRPEWMGFLGPIIYGEVGDTIKIHAKNMASRDFSMHPHGVFYLKDSEGAVYEDNTRGKDKADERIAPGGSHTYIWEANERAGPAEGGPNCVPWIYHSHIDAPYGTNTGAIGFMLICKTGQQQKSSTPSDPGPVFGLYPIPLPQFFTKCF</sequence>
<evidence type="ECO:0000259" key="3">
    <source>
        <dbReference type="Pfam" id="PF07732"/>
    </source>
</evidence>
<evidence type="ECO:0000256" key="1">
    <source>
        <dbReference type="ARBA" id="ARBA00010609"/>
    </source>
</evidence>
<evidence type="ECO:0000313" key="5">
    <source>
        <dbReference type="Proteomes" id="UP000007110"/>
    </source>
</evidence>
<keyword evidence="2" id="KW-0732">Signal</keyword>
<dbReference type="EnsemblMetazoa" id="XM_030983640">
    <property type="protein sequence ID" value="XP_030839500"/>
    <property type="gene ID" value="LOC100891204"/>
</dbReference>
<accession>A0A7M7NQ51</accession>
<dbReference type="InterPro" id="IPR011707">
    <property type="entry name" value="Cu-oxidase-like_N"/>
</dbReference>
<dbReference type="OrthoDB" id="2121828at2759"/>
<dbReference type="InParanoid" id="A0A7M7NQ51"/>
<feature type="domain" description="Plastocyanin-like" evidence="3">
    <location>
        <begin position="100"/>
        <end position="208"/>
    </location>
</feature>
<proteinExistence type="inferred from homology"/>
<dbReference type="OMA" id="IWEANER"/>
<evidence type="ECO:0000256" key="2">
    <source>
        <dbReference type="SAM" id="SignalP"/>
    </source>
</evidence>
<dbReference type="Gene3D" id="2.60.40.420">
    <property type="entry name" value="Cupredoxins - blue copper proteins"/>
    <property type="match status" value="1"/>
</dbReference>
<dbReference type="SUPFAM" id="SSF49503">
    <property type="entry name" value="Cupredoxins"/>
    <property type="match status" value="1"/>
</dbReference>
<dbReference type="AlphaFoldDB" id="A0A7M7NQ51"/>
<dbReference type="KEGG" id="spu:100891204"/>